<dbReference type="SUPFAM" id="SSF53383">
    <property type="entry name" value="PLP-dependent transferases"/>
    <property type="match status" value="1"/>
</dbReference>
<evidence type="ECO:0000256" key="1">
    <source>
        <dbReference type="ARBA" id="ARBA00001933"/>
    </source>
</evidence>
<dbReference type="GO" id="GO:0003962">
    <property type="term" value="F:cystathionine gamma-synthase activity"/>
    <property type="evidence" value="ECO:0007669"/>
    <property type="project" value="TreeGrafter"/>
</dbReference>
<keyword evidence="6" id="KW-0456">Lyase</keyword>
<dbReference type="Pfam" id="PF01053">
    <property type="entry name" value="Cys_Met_Meta_PP"/>
    <property type="match status" value="1"/>
</dbReference>
<dbReference type="STRING" id="197461.A3843_11520"/>
<dbReference type="GO" id="GO:0019346">
    <property type="term" value="P:transsulfuration"/>
    <property type="evidence" value="ECO:0007669"/>
    <property type="project" value="InterPro"/>
</dbReference>
<dbReference type="GO" id="GO:0030170">
    <property type="term" value="F:pyridoxal phosphate binding"/>
    <property type="evidence" value="ECO:0007669"/>
    <property type="project" value="InterPro"/>
</dbReference>
<evidence type="ECO:0000256" key="3">
    <source>
        <dbReference type="ARBA" id="ARBA00022898"/>
    </source>
</evidence>
<dbReference type="PANTHER" id="PTHR11808:SF75">
    <property type="entry name" value="CYSTATHIONINE GAMMA-SYNTHASE"/>
    <property type="match status" value="1"/>
</dbReference>
<gene>
    <name evidence="6" type="ORF">A3843_11520</name>
</gene>
<dbReference type="InterPro" id="IPR015424">
    <property type="entry name" value="PyrdxlP-dep_Trfase"/>
</dbReference>
<proteinExistence type="inferred from homology"/>
<dbReference type="InterPro" id="IPR015422">
    <property type="entry name" value="PyrdxlP-dep_Trfase_small"/>
</dbReference>
<name>A0A1U7JGA2_9HYPH</name>
<dbReference type="EMBL" id="LVVZ01000018">
    <property type="protein sequence ID" value="OKL43747.1"/>
    <property type="molecule type" value="Genomic_DNA"/>
</dbReference>
<dbReference type="Gene3D" id="3.40.640.10">
    <property type="entry name" value="Type I PLP-dependent aspartate aminotransferase-like (Major domain)"/>
    <property type="match status" value="1"/>
</dbReference>
<dbReference type="AlphaFoldDB" id="A0A1U7JGA2"/>
<dbReference type="RefSeq" id="WP_028481533.1">
    <property type="nucleotide sequence ID" value="NZ_LVVZ01000018.1"/>
</dbReference>
<dbReference type="Proteomes" id="UP000185783">
    <property type="component" value="Unassembled WGS sequence"/>
</dbReference>
<dbReference type="PANTHER" id="PTHR11808">
    <property type="entry name" value="TRANS-SULFURATION ENZYME FAMILY MEMBER"/>
    <property type="match status" value="1"/>
</dbReference>
<dbReference type="Gene3D" id="3.90.1150.10">
    <property type="entry name" value="Aspartate Aminotransferase, domain 1"/>
    <property type="match status" value="1"/>
</dbReference>
<comment type="caution">
    <text evidence="6">The sequence shown here is derived from an EMBL/GenBank/DDBJ whole genome shotgun (WGS) entry which is preliminary data.</text>
</comment>
<dbReference type="FunFam" id="3.90.1150.10:FF:000008">
    <property type="entry name" value="Cystathionine gamma-synthase"/>
    <property type="match status" value="1"/>
</dbReference>
<evidence type="ECO:0000256" key="4">
    <source>
        <dbReference type="PIRSR" id="PIRSR001434-2"/>
    </source>
</evidence>
<dbReference type="FunFam" id="3.40.640.10:FF:000009">
    <property type="entry name" value="Cystathionine gamma-synthase homolog"/>
    <property type="match status" value="1"/>
</dbReference>
<feature type="modified residue" description="N6-(pyridoxal phosphate)lysine" evidence="4">
    <location>
        <position position="199"/>
    </location>
</feature>
<evidence type="ECO:0000256" key="5">
    <source>
        <dbReference type="RuleBase" id="RU362118"/>
    </source>
</evidence>
<dbReference type="PIRSF" id="PIRSF001434">
    <property type="entry name" value="CGS"/>
    <property type="match status" value="1"/>
</dbReference>
<comment type="similarity">
    <text evidence="2 5">Belongs to the trans-sulfuration enzymes family.</text>
</comment>
<evidence type="ECO:0000313" key="7">
    <source>
        <dbReference type="Proteomes" id="UP000185783"/>
    </source>
</evidence>
<protein>
    <submittedName>
        <fullName evidence="6">Cystathionine beta-lyase</fullName>
    </submittedName>
</protein>
<organism evidence="6 7">
    <name type="scientific">Pseudovibrio exalbescens</name>
    <dbReference type="NCBI Taxonomy" id="197461"/>
    <lineage>
        <taxon>Bacteria</taxon>
        <taxon>Pseudomonadati</taxon>
        <taxon>Pseudomonadota</taxon>
        <taxon>Alphaproteobacteria</taxon>
        <taxon>Hyphomicrobiales</taxon>
        <taxon>Stappiaceae</taxon>
        <taxon>Pseudovibrio</taxon>
    </lineage>
</organism>
<dbReference type="GO" id="GO:0019343">
    <property type="term" value="P:cysteine biosynthetic process via cystathionine"/>
    <property type="evidence" value="ECO:0007669"/>
    <property type="project" value="TreeGrafter"/>
</dbReference>
<dbReference type="InterPro" id="IPR015421">
    <property type="entry name" value="PyrdxlP-dep_Trfase_major"/>
</dbReference>
<keyword evidence="7" id="KW-1185">Reference proteome</keyword>
<accession>A0A1U7JGA2</accession>
<sequence length="382" mass="41481">MGDKRIATIAVHGGDQVDKGHNAIIPPIATASSFIQENIGEYGEHRYSRVSNPTRYAYETALAELEAGVFATATASGMAATALAVELLDQNSHVIVMTGAYGGTFRLFEQLSKRTSGTEVEYLNLNKLEAVEAAIKENTALIWIESPTNPLLELVDIAAVCEMAKKHGVLTCVDNTFASAWNQRPIELGADMVMLSTSKYIGGHSDVIGGALITGDPELAKRINFIKTTVGAIASPFDAYLALRGMKTLDVRMQRHCENAQIIAEYLEAHPNVVEVHYPGLKSHPQHALCKKQMRSGGPVVSFRLKGDLDTVKEFVRKCKYFVLAESLGGVESMLNHSATMSHASMTKEERENIGVYDTTLRLSVGIEAVEDLISDLENALG</sequence>
<dbReference type="CDD" id="cd00614">
    <property type="entry name" value="CGS_like"/>
    <property type="match status" value="1"/>
</dbReference>
<dbReference type="InterPro" id="IPR000277">
    <property type="entry name" value="Cys/Met-Metab_PyrdxlP-dep_enz"/>
</dbReference>
<dbReference type="GO" id="GO:0004123">
    <property type="term" value="F:cystathionine gamma-lyase activity"/>
    <property type="evidence" value="ECO:0007669"/>
    <property type="project" value="TreeGrafter"/>
</dbReference>
<keyword evidence="3 4" id="KW-0663">Pyridoxal phosphate</keyword>
<evidence type="ECO:0000313" key="6">
    <source>
        <dbReference type="EMBL" id="OKL43747.1"/>
    </source>
</evidence>
<dbReference type="GO" id="GO:0005737">
    <property type="term" value="C:cytoplasm"/>
    <property type="evidence" value="ECO:0007669"/>
    <property type="project" value="TreeGrafter"/>
</dbReference>
<comment type="cofactor">
    <cofactor evidence="1 5">
        <name>pyridoxal 5'-phosphate</name>
        <dbReference type="ChEBI" id="CHEBI:597326"/>
    </cofactor>
</comment>
<reference evidence="6 7" key="1">
    <citation type="submission" date="2016-03" db="EMBL/GenBank/DDBJ databases">
        <title>Genome sequence of Nesiotobacter sp. nov., a moderately halophilic alphaproteobacterium isolated from the Yellow Sea, China.</title>
        <authorList>
            <person name="Zhang G."/>
            <person name="Zhang R."/>
        </authorList>
    </citation>
    <scope>NUCLEOTIDE SEQUENCE [LARGE SCALE GENOMIC DNA]</scope>
    <source>
        <strain evidence="6 7">WB1-6</strain>
    </source>
</reference>
<evidence type="ECO:0000256" key="2">
    <source>
        <dbReference type="ARBA" id="ARBA00009077"/>
    </source>
</evidence>